<evidence type="ECO:0000313" key="7">
    <source>
        <dbReference type="EMBL" id="KAL0171552.1"/>
    </source>
</evidence>
<dbReference type="GO" id="GO:0005509">
    <property type="term" value="F:calcium ion binding"/>
    <property type="evidence" value="ECO:0007669"/>
    <property type="project" value="UniProtKB-UniRule"/>
</dbReference>
<accession>A0ABD0PCP5</accession>
<dbReference type="SUPFAM" id="SSF49313">
    <property type="entry name" value="Cadherin-like"/>
    <property type="match status" value="1"/>
</dbReference>
<dbReference type="Gene3D" id="2.60.40.60">
    <property type="entry name" value="Cadherins"/>
    <property type="match status" value="1"/>
</dbReference>
<feature type="non-terminal residue" evidence="7">
    <location>
        <position position="82"/>
    </location>
</feature>
<evidence type="ECO:0000256" key="5">
    <source>
        <dbReference type="PROSITE-ProRule" id="PRU00043"/>
    </source>
</evidence>
<evidence type="ECO:0000256" key="4">
    <source>
        <dbReference type="ARBA" id="ARBA00023136"/>
    </source>
</evidence>
<comment type="caution">
    <text evidence="7">The sequence shown here is derived from an EMBL/GenBank/DDBJ whole genome shotgun (WGS) entry which is preliminary data.</text>
</comment>
<dbReference type="Proteomes" id="UP001529510">
    <property type="component" value="Unassembled WGS sequence"/>
</dbReference>
<dbReference type="FunFam" id="2.60.40.60:FF:000157">
    <property type="entry name" value="Neural-cadherin"/>
    <property type="match status" value="1"/>
</dbReference>
<dbReference type="GO" id="GO:0007155">
    <property type="term" value="P:cell adhesion"/>
    <property type="evidence" value="ECO:0007669"/>
    <property type="project" value="UniProtKB-KW"/>
</dbReference>
<keyword evidence="4" id="KW-0472">Membrane</keyword>
<organism evidence="7 8">
    <name type="scientific">Cirrhinus mrigala</name>
    <name type="common">Mrigala</name>
    <dbReference type="NCBI Taxonomy" id="683832"/>
    <lineage>
        <taxon>Eukaryota</taxon>
        <taxon>Metazoa</taxon>
        <taxon>Chordata</taxon>
        <taxon>Craniata</taxon>
        <taxon>Vertebrata</taxon>
        <taxon>Euteleostomi</taxon>
        <taxon>Actinopterygii</taxon>
        <taxon>Neopterygii</taxon>
        <taxon>Teleostei</taxon>
        <taxon>Ostariophysi</taxon>
        <taxon>Cypriniformes</taxon>
        <taxon>Cyprinidae</taxon>
        <taxon>Labeoninae</taxon>
        <taxon>Labeonini</taxon>
        <taxon>Cirrhinus</taxon>
    </lineage>
</organism>
<dbReference type="SMART" id="SM00112">
    <property type="entry name" value="CA"/>
    <property type="match status" value="1"/>
</dbReference>
<name>A0ABD0PCP5_CIRMR</name>
<keyword evidence="2" id="KW-0812">Transmembrane</keyword>
<dbReference type="InterPro" id="IPR015919">
    <property type="entry name" value="Cadherin-like_sf"/>
</dbReference>
<dbReference type="AlphaFoldDB" id="A0ABD0PCP5"/>
<dbReference type="PROSITE" id="PS50268">
    <property type="entry name" value="CADHERIN_2"/>
    <property type="match status" value="1"/>
</dbReference>
<dbReference type="PANTHER" id="PTHR24026">
    <property type="entry name" value="FAT ATYPICAL CADHERIN-RELATED"/>
    <property type="match status" value="1"/>
</dbReference>
<dbReference type="EMBL" id="JAMKFB020000016">
    <property type="protein sequence ID" value="KAL0171552.1"/>
    <property type="molecule type" value="Genomic_DNA"/>
</dbReference>
<dbReference type="CDD" id="cd11304">
    <property type="entry name" value="Cadherin_repeat"/>
    <property type="match status" value="1"/>
</dbReference>
<evidence type="ECO:0000256" key="2">
    <source>
        <dbReference type="ARBA" id="ARBA00022692"/>
    </source>
</evidence>
<dbReference type="PRINTS" id="PR00205">
    <property type="entry name" value="CADHERIN"/>
</dbReference>
<keyword evidence="8" id="KW-1185">Reference proteome</keyword>
<evidence type="ECO:0000256" key="3">
    <source>
        <dbReference type="ARBA" id="ARBA00022989"/>
    </source>
</evidence>
<evidence type="ECO:0000259" key="6">
    <source>
        <dbReference type="PROSITE" id="PS50268"/>
    </source>
</evidence>
<keyword evidence="3" id="KW-1133">Transmembrane helix</keyword>
<gene>
    <name evidence="7" type="ORF">M9458_031863</name>
</gene>
<sequence length="82" mass="9053">LARDCDTGLNAELSYFIQSVDFDISSQGVVSPSKRLDYERPNHMYECTVVAVDKGTPPRTGTASIRIRMANVNDEAPVFSQT</sequence>
<feature type="non-terminal residue" evidence="7">
    <location>
        <position position="1"/>
    </location>
</feature>
<reference evidence="7 8" key="1">
    <citation type="submission" date="2024-05" db="EMBL/GenBank/DDBJ databases">
        <title>Genome sequencing and assembly of Indian major carp, Cirrhinus mrigala (Hamilton, 1822).</title>
        <authorList>
            <person name="Mohindra V."/>
            <person name="Chowdhury L.M."/>
            <person name="Lal K."/>
            <person name="Jena J.K."/>
        </authorList>
    </citation>
    <scope>NUCLEOTIDE SEQUENCE [LARGE SCALE GENOMIC DNA]</scope>
    <source>
        <strain evidence="7">CM1030</strain>
        <tissue evidence="7">Blood</tissue>
    </source>
</reference>
<dbReference type="PANTHER" id="PTHR24026:SF126">
    <property type="entry name" value="PROTOCADHERIN FAT 4"/>
    <property type="match status" value="1"/>
</dbReference>
<proteinExistence type="predicted"/>
<dbReference type="InterPro" id="IPR002126">
    <property type="entry name" value="Cadherin-like_dom"/>
</dbReference>
<protein>
    <recommendedName>
        <fullName evidence="6">Cadherin domain-containing protein</fullName>
    </recommendedName>
</protein>
<feature type="domain" description="Cadherin" evidence="6">
    <location>
        <begin position="2"/>
        <end position="79"/>
    </location>
</feature>
<dbReference type="GO" id="GO:0005886">
    <property type="term" value="C:plasma membrane"/>
    <property type="evidence" value="ECO:0007669"/>
    <property type="project" value="UniProtKB-SubCell"/>
</dbReference>
<keyword evidence="5" id="KW-0106">Calcium</keyword>
<comment type="subcellular location">
    <subcellularLocation>
        <location evidence="1">Membrane</location>
    </subcellularLocation>
</comment>
<dbReference type="Pfam" id="PF00028">
    <property type="entry name" value="Cadherin"/>
    <property type="match status" value="1"/>
</dbReference>
<evidence type="ECO:0000313" key="8">
    <source>
        <dbReference type="Proteomes" id="UP001529510"/>
    </source>
</evidence>
<evidence type="ECO:0000256" key="1">
    <source>
        <dbReference type="ARBA" id="ARBA00004370"/>
    </source>
</evidence>